<dbReference type="CDD" id="cd07819">
    <property type="entry name" value="SRPBCC_2"/>
    <property type="match status" value="1"/>
</dbReference>
<reference evidence="1 2" key="1">
    <citation type="submission" date="2020-05" db="EMBL/GenBank/DDBJ databases">
        <authorList>
            <person name="Khan S.A."/>
            <person name="Jeon C.O."/>
            <person name="Chun B.H."/>
        </authorList>
    </citation>
    <scope>NUCLEOTIDE SEQUENCE [LARGE SCALE GENOMIC DNA]</scope>
    <source>
        <strain evidence="1 2">B156</strain>
    </source>
</reference>
<proteinExistence type="predicted"/>
<evidence type="ECO:0000313" key="2">
    <source>
        <dbReference type="Proteomes" id="UP000552954"/>
    </source>
</evidence>
<sequence length="157" mass="17179">MTVSVHIDLGYEFEVKAKFDEVFALLSDVPKSVSHFPKVEKLTDLGDGVYQWEMQKVGTAQVNIQTVYACKYASDKAKGTVKWTPVKGVGNALVGGSWKISDHKGKSTKLVLQTEGTVDVPVPGLMKMVVEPIVASEFEKLVEKYIANLVKTFGGEV</sequence>
<dbReference type="SUPFAM" id="SSF55961">
    <property type="entry name" value="Bet v1-like"/>
    <property type="match status" value="1"/>
</dbReference>
<dbReference type="AlphaFoldDB" id="A0A849K790"/>
<dbReference type="Proteomes" id="UP000552954">
    <property type="component" value="Unassembled WGS sequence"/>
</dbReference>
<reference evidence="1 2" key="2">
    <citation type="submission" date="2020-06" db="EMBL/GenBank/DDBJ databases">
        <title>Ramlibacter rhizophilus sp. nov., isolated from rhizosphere soil of national flower Mugunghwa from South Korea.</title>
        <authorList>
            <person name="Zheng-Fei Y."/>
            <person name="Huan T."/>
        </authorList>
    </citation>
    <scope>NUCLEOTIDE SEQUENCE [LARGE SCALE GENOMIC DNA]</scope>
    <source>
        <strain evidence="1 2">B156</strain>
    </source>
</reference>
<comment type="caution">
    <text evidence="1">The sequence shown here is derived from an EMBL/GenBank/DDBJ whole genome shotgun (WGS) entry which is preliminary data.</text>
</comment>
<gene>
    <name evidence="1" type="ORF">HK415_02555</name>
</gene>
<dbReference type="Gene3D" id="3.30.530.20">
    <property type="match status" value="1"/>
</dbReference>
<dbReference type="InterPro" id="IPR023393">
    <property type="entry name" value="START-like_dom_sf"/>
</dbReference>
<name>A0A849K790_9BURK</name>
<accession>A0A849K790</accession>
<organism evidence="1 2">
    <name type="scientific">Ramlibacter montanisoli</name>
    <dbReference type="NCBI Taxonomy" id="2732512"/>
    <lineage>
        <taxon>Bacteria</taxon>
        <taxon>Pseudomonadati</taxon>
        <taxon>Pseudomonadota</taxon>
        <taxon>Betaproteobacteria</taxon>
        <taxon>Burkholderiales</taxon>
        <taxon>Comamonadaceae</taxon>
        <taxon>Ramlibacter</taxon>
    </lineage>
</organism>
<evidence type="ECO:0000313" key="1">
    <source>
        <dbReference type="EMBL" id="NNU42274.1"/>
    </source>
</evidence>
<protein>
    <submittedName>
        <fullName evidence="1">SRPBCC family protein</fullName>
    </submittedName>
</protein>
<dbReference type="EMBL" id="JABFCS010000001">
    <property type="protein sequence ID" value="NNU42274.1"/>
    <property type="molecule type" value="Genomic_DNA"/>
</dbReference>
<keyword evidence="2" id="KW-1185">Reference proteome</keyword>
<dbReference type="RefSeq" id="WP_171556649.1">
    <property type="nucleotide sequence ID" value="NZ_JABFCS010000001.1"/>
</dbReference>